<keyword evidence="5 10" id="KW-1133">Transmembrane helix</keyword>
<protein>
    <submittedName>
        <fullName evidence="12">OmpA family protein</fullName>
    </submittedName>
</protein>
<evidence type="ECO:0000256" key="8">
    <source>
        <dbReference type="SAM" id="Coils"/>
    </source>
</evidence>
<evidence type="ECO:0000256" key="6">
    <source>
        <dbReference type="ARBA" id="ARBA00023136"/>
    </source>
</evidence>
<evidence type="ECO:0000256" key="5">
    <source>
        <dbReference type="ARBA" id="ARBA00022989"/>
    </source>
</evidence>
<dbReference type="InterPro" id="IPR006665">
    <property type="entry name" value="OmpA-like"/>
</dbReference>
<evidence type="ECO:0000259" key="11">
    <source>
        <dbReference type="PROSITE" id="PS51123"/>
    </source>
</evidence>
<dbReference type="PROSITE" id="PS51123">
    <property type="entry name" value="OMPA_2"/>
    <property type="match status" value="1"/>
</dbReference>
<proteinExistence type="inferred from homology"/>
<gene>
    <name evidence="12" type="ORF">OJ962_19775</name>
</gene>
<organism evidence="12 13">
    <name type="scientific">Solirubrobacter deserti</name>
    <dbReference type="NCBI Taxonomy" id="2282478"/>
    <lineage>
        <taxon>Bacteria</taxon>
        <taxon>Bacillati</taxon>
        <taxon>Actinomycetota</taxon>
        <taxon>Thermoleophilia</taxon>
        <taxon>Solirubrobacterales</taxon>
        <taxon>Solirubrobacteraceae</taxon>
        <taxon>Solirubrobacter</taxon>
    </lineage>
</organism>
<dbReference type="Proteomes" id="UP001147700">
    <property type="component" value="Unassembled WGS sequence"/>
</dbReference>
<keyword evidence="8" id="KW-0175">Coiled coil</keyword>
<evidence type="ECO:0000256" key="9">
    <source>
        <dbReference type="SAM" id="MobiDB-lite"/>
    </source>
</evidence>
<evidence type="ECO:0000313" key="13">
    <source>
        <dbReference type="Proteomes" id="UP001147700"/>
    </source>
</evidence>
<sequence>MASNRRHKGGHHEEEHENEERWLVSFADMMTLLFALFMVLFSISSVNTSKFEALQKSLNDAFSGAVLDGGKSMLQTGSSSSETEQSSVQPPLPALRPLTDIRAETSKQSAAEAAKASKEEEQDFRALKRRIDNLAKEAGLDGRVKVTVRRRGLVIQLLTDKVFFDSGRATLKPGAKHLVEKIAQVVRDEREHPVVVEGHTDSQPISGSQYPSNWELSGARAGAVIRDFVAEGVNARRVSGGMYASQEPIDSNSTSEGRAKNRRVEIVLSRLNAPVSSDSSDTESHP</sequence>
<keyword evidence="6 7" id="KW-0472">Membrane</keyword>
<evidence type="ECO:0000256" key="4">
    <source>
        <dbReference type="ARBA" id="ARBA00022692"/>
    </source>
</evidence>
<dbReference type="EMBL" id="JAPCID010000029">
    <property type="protein sequence ID" value="MDA0139751.1"/>
    <property type="molecule type" value="Genomic_DNA"/>
</dbReference>
<reference evidence="12" key="1">
    <citation type="submission" date="2022-10" db="EMBL/GenBank/DDBJ databases">
        <title>The WGS of Solirubrobacter sp. CPCC 204708.</title>
        <authorList>
            <person name="Jiang Z."/>
        </authorList>
    </citation>
    <scope>NUCLEOTIDE SEQUENCE</scope>
    <source>
        <strain evidence="12">CPCC 204708</strain>
    </source>
</reference>
<dbReference type="InterPro" id="IPR025713">
    <property type="entry name" value="MotB-like_N_dom"/>
</dbReference>
<evidence type="ECO:0000256" key="2">
    <source>
        <dbReference type="ARBA" id="ARBA00008914"/>
    </source>
</evidence>
<feature type="compositionally biased region" description="Low complexity" evidence="9">
    <location>
        <begin position="75"/>
        <end position="87"/>
    </location>
</feature>
<feature type="region of interest" description="Disordered" evidence="9">
    <location>
        <begin position="244"/>
        <end position="286"/>
    </location>
</feature>
<dbReference type="Pfam" id="PF13677">
    <property type="entry name" value="MotB_plug"/>
    <property type="match status" value="1"/>
</dbReference>
<feature type="region of interest" description="Disordered" evidence="9">
    <location>
        <begin position="73"/>
        <end position="94"/>
    </location>
</feature>
<keyword evidence="13" id="KW-1185">Reference proteome</keyword>
<evidence type="ECO:0000256" key="10">
    <source>
        <dbReference type="SAM" id="Phobius"/>
    </source>
</evidence>
<feature type="domain" description="OmpA-like" evidence="11">
    <location>
        <begin position="151"/>
        <end position="272"/>
    </location>
</feature>
<keyword evidence="3" id="KW-1003">Cell membrane</keyword>
<dbReference type="Pfam" id="PF00691">
    <property type="entry name" value="OmpA"/>
    <property type="match status" value="1"/>
</dbReference>
<comment type="caution">
    <text evidence="12">The sequence shown here is derived from an EMBL/GenBank/DDBJ whole genome shotgun (WGS) entry which is preliminary data.</text>
</comment>
<feature type="transmembrane region" description="Helical" evidence="10">
    <location>
        <begin position="21"/>
        <end position="43"/>
    </location>
</feature>
<feature type="coiled-coil region" evidence="8">
    <location>
        <begin position="110"/>
        <end position="137"/>
    </location>
</feature>
<dbReference type="Gene3D" id="3.30.1330.60">
    <property type="entry name" value="OmpA-like domain"/>
    <property type="match status" value="1"/>
</dbReference>
<evidence type="ECO:0000256" key="1">
    <source>
        <dbReference type="ARBA" id="ARBA00004162"/>
    </source>
</evidence>
<dbReference type="PANTHER" id="PTHR30329">
    <property type="entry name" value="STATOR ELEMENT OF FLAGELLAR MOTOR COMPLEX"/>
    <property type="match status" value="1"/>
</dbReference>
<dbReference type="PANTHER" id="PTHR30329:SF21">
    <property type="entry name" value="LIPOPROTEIN YIAD-RELATED"/>
    <property type="match status" value="1"/>
</dbReference>
<dbReference type="CDD" id="cd07185">
    <property type="entry name" value="OmpA_C-like"/>
    <property type="match status" value="1"/>
</dbReference>
<evidence type="ECO:0000256" key="3">
    <source>
        <dbReference type="ARBA" id="ARBA00022475"/>
    </source>
</evidence>
<name>A0ABT4RMF8_9ACTN</name>
<evidence type="ECO:0000256" key="7">
    <source>
        <dbReference type="PROSITE-ProRule" id="PRU00473"/>
    </source>
</evidence>
<evidence type="ECO:0000313" key="12">
    <source>
        <dbReference type="EMBL" id="MDA0139751.1"/>
    </source>
</evidence>
<dbReference type="InterPro" id="IPR036737">
    <property type="entry name" value="OmpA-like_sf"/>
</dbReference>
<dbReference type="SUPFAM" id="SSF103088">
    <property type="entry name" value="OmpA-like"/>
    <property type="match status" value="1"/>
</dbReference>
<keyword evidence="4 10" id="KW-0812">Transmembrane</keyword>
<accession>A0ABT4RMF8</accession>
<comment type="similarity">
    <text evidence="2">Belongs to the MotB family.</text>
</comment>
<dbReference type="InterPro" id="IPR050330">
    <property type="entry name" value="Bact_OuterMem_StrucFunc"/>
</dbReference>
<comment type="subcellular location">
    <subcellularLocation>
        <location evidence="1">Cell membrane</location>
        <topology evidence="1">Single-pass membrane protein</topology>
    </subcellularLocation>
</comment>
<dbReference type="RefSeq" id="WP_202954539.1">
    <property type="nucleotide sequence ID" value="NZ_JAPCID010000029.1"/>
</dbReference>